<keyword evidence="2" id="KW-1185">Reference proteome</keyword>
<evidence type="ECO:0000313" key="1">
    <source>
        <dbReference type="EMBL" id="CAI9294208.1"/>
    </source>
</evidence>
<dbReference type="EMBL" id="OX465083">
    <property type="protein sequence ID" value="CAI9294208.1"/>
    <property type="molecule type" value="Genomic_DNA"/>
</dbReference>
<dbReference type="AlphaFoldDB" id="A0AA36EF82"/>
<evidence type="ECO:0000313" key="2">
    <source>
        <dbReference type="Proteomes" id="UP001177003"/>
    </source>
</evidence>
<accession>A0AA36EF82</accession>
<gene>
    <name evidence="1" type="ORF">LSALG_LOCUS33195</name>
</gene>
<reference evidence="1" key="1">
    <citation type="submission" date="2023-04" db="EMBL/GenBank/DDBJ databases">
        <authorList>
            <person name="Vijverberg K."/>
            <person name="Xiong W."/>
            <person name="Schranz E."/>
        </authorList>
    </citation>
    <scope>NUCLEOTIDE SEQUENCE</scope>
</reference>
<sequence length="62" mass="7091">MKPVWSYLKQSRLGIFWFFYAKVVQMKRDGGDGYPMRFSWRNDDAEGGSAFLAPNLGLISIA</sequence>
<organism evidence="1 2">
    <name type="scientific">Lactuca saligna</name>
    <name type="common">Willowleaf lettuce</name>
    <dbReference type="NCBI Taxonomy" id="75948"/>
    <lineage>
        <taxon>Eukaryota</taxon>
        <taxon>Viridiplantae</taxon>
        <taxon>Streptophyta</taxon>
        <taxon>Embryophyta</taxon>
        <taxon>Tracheophyta</taxon>
        <taxon>Spermatophyta</taxon>
        <taxon>Magnoliopsida</taxon>
        <taxon>eudicotyledons</taxon>
        <taxon>Gunneridae</taxon>
        <taxon>Pentapetalae</taxon>
        <taxon>asterids</taxon>
        <taxon>campanulids</taxon>
        <taxon>Asterales</taxon>
        <taxon>Asteraceae</taxon>
        <taxon>Cichorioideae</taxon>
        <taxon>Cichorieae</taxon>
        <taxon>Lactucinae</taxon>
        <taxon>Lactuca</taxon>
    </lineage>
</organism>
<name>A0AA36EF82_LACSI</name>
<proteinExistence type="predicted"/>
<dbReference type="Proteomes" id="UP001177003">
    <property type="component" value="Chromosome 7"/>
</dbReference>
<protein>
    <submittedName>
        <fullName evidence="1">Uncharacterized protein</fullName>
    </submittedName>
</protein>